<accession>A0A699RVV6</accession>
<evidence type="ECO:0000313" key="1">
    <source>
        <dbReference type="EMBL" id="GFC89548.1"/>
    </source>
</evidence>
<proteinExistence type="predicted"/>
<dbReference type="EMBL" id="BKCJ011121498">
    <property type="protein sequence ID" value="GFC89548.1"/>
    <property type="molecule type" value="Genomic_DNA"/>
</dbReference>
<reference evidence="1" key="1">
    <citation type="journal article" date="2019" name="Sci. Rep.">
        <title>Draft genome of Tanacetum cinerariifolium, the natural source of mosquito coil.</title>
        <authorList>
            <person name="Yamashiro T."/>
            <person name="Shiraishi A."/>
            <person name="Satake H."/>
            <person name="Nakayama K."/>
        </authorList>
    </citation>
    <scope>NUCLEOTIDE SEQUENCE</scope>
</reference>
<organism evidence="1">
    <name type="scientific">Tanacetum cinerariifolium</name>
    <name type="common">Dalmatian daisy</name>
    <name type="synonym">Chrysanthemum cinerariifolium</name>
    <dbReference type="NCBI Taxonomy" id="118510"/>
    <lineage>
        <taxon>Eukaryota</taxon>
        <taxon>Viridiplantae</taxon>
        <taxon>Streptophyta</taxon>
        <taxon>Embryophyta</taxon>
        <taxon>Tracheophyta</taxon>
        <taxon>Spermatophyta</taxon>
        <taxon>Magnoliopsida</taxon>
        <taxon>eudicotyledons</taxon>
        <taxon>Gunneridae</taxon>
        <taxon>Pentapetalae</taxon>
        <taxon>asterids</taxon>
        <taxon>campanulids</taxon>
        <taxon>Asterales</taxon>
        <taxon>Asteraceae</taxon>
        <taxon>Asteroideae</taxon>
        <taxon>Anthemideae</taxon>
        <taxon>Anthemidinae</taxon>
        <taxon>Tanacetum</taxon>
    </lineage>
</organism>
<comment type="caution">
    <text evidence="1">The sequence shown here is derived from an EMBL/GenBank/DDBJ whole genome shotgun (WGS) entry which is preliminary data.</text>
</comment>
<dbReference type="AlphaFoldDB" id="A0A699RVV6"/>
<protein>
    <submittedName>
        <fullName evidence="1">Uncharacterized protein</fullName>
    </submittedName>
</protein>
<sequence>PAHHGGVGIDAALQYFVPADELFALCGQEFLDAAIEPTLHLLHVGEAFALHNLLHGGAFLPAGFGGFVAPDVHVLARKQRDHLGQHVFKKAEGGFGGAHDVLVHAPHRPGCVGAGPASQLGVGGQHGYRVARHFDFGHDEEVPAHVEVQAAPGKGRLVGDAHVGQARVGTELWRQQLQQRLAGVEEPRPAGRRELHACLVDYQPVALGTRHRAGRE</sequence>
<name>A0A699RVV6_TANCI</name>
<feature type="non-terminal residue" evidence="1">
    <location>
        <position position="1"/>
    </location>
</feature>
<gene>
    <name evidence="1" type="ORF">Tci_861518</name>
</gene>